<evidence type="ECO:0000256" key="2">
    <source>
        <dbReference type="SAM" id="SignalP"/>
    </source>
</evidence>
<dbReference type="RefSeq" id="WP_116049159.1">
    <property type="nucleotide sequence ID" value="NZ_QUBQ01000006.1"/>
</dbReference>
<comment type="caution">
    <text evidence="3">The sequence shown here is derived from an EMBL/GenBank/DDBJ whole genome shotgun (WGS) entry which is preliminary data.</text>
</comment>
<reference evidence="3 4" key="1">
    <citation type="submission" date="2018-08" db="EMBL/GenBank/DDBJ databases">
        <title>Paenibacillus sp. M4BSY-1, whole genome shotgun sequence.</title>
        <authorList>
            <person name="Tuo L."/>
        </authorList>
    </citation>
    <scope>NUCLEOTIDE SEQUENCE [LARGE SCALE GENOMIC DNA]</scope>
    <source>
        <strain evidence="3 4">M4BSY-1</strain>
    </source>
</reference>
<organism evidence="3 4">
    <name type="scientific">Paenibacillus paeoniae</name>
    <dbReference type="NCBI Taxonomy" id="2292705"/>
    <lineage>
        <taxon>Bacteria</taxon>
        <taxon>Bacillati</taxon>
        <taxon>Bacillota</taxon>
        <taxon>Bacilli</taxon>
        <taxon>Bacillales</taxon>
        <taxon>Paenibacillaceae</taxon>
        <taxon>Paenibacillus</taxon>
    </lineage>
</organism>
<keyword evidence="4" id="KW-1185">Reference proteome</keyword>
<dbReference type="PROSITE" id="PS51257">
    <property type="entry name" value="PROKAR_LIPOPROTEIN"/>
    <property type="match status" value="1"/>
</dbReference>
<dbReference type="AlphaFoldDB" id="A0A371P5G3"/>
<feature type="compositionally biased region" description="Low complexity" evidence="1">
    <location>
        <begin position="27"/>
        <end position="46"/>
    </location>
</feature>
<accession>A0A371P5G3</accession>
<name>A0A371P5G3_9BACL</name>
<evidence type="ECO:0000313" key="4">
    <source>
        <dbReference type="Proteomes" id="UP000261905"/>
    </source>
</evidence>
<proteinExistence type="predicted"/>
<protein>
    <recommendedName>
        <fullName evidence="5">DUF4352 domain-containing protein</fullName>
    </recommendedName>
</protein>
<keyword evidence="2" id="KW-0732">Signal</keyword>
<dbReference type="OrthoDB" id="2610068at2"/>
<sequence length="171" mass="18585">MNKKMTIYLITTLAAMTLVLSACGAATNDPTASPSSTPSGSATAQPNQPGKDTGPDKHSDEDKDQEILMIIDQTPKPTEGNSFDFVVNKVPEGYQLIAMEWKSENNRIKNSVVEAAEHGGNGEDGFYISGNGQFSGFIYPDSMKDEQGEVIFTFANELGKELTWKKDITLK</sequence>
<evidence type="ECO:0008006" key="5">
    <source>
        <dbReference type="Google" id="ProtNLM"/>
    </source>
</evidence>
<evidence type="ECO:0000313" key="3">
    <source>
        <dbReference type="EMBL" id="REK71183.1"/>
    </source>
</evidence>
<evidence type="ECO:0000256" key="1">
    <source>
        <dbReference type="SAM" id="MobiDB-lite"/>
    </source>
</evidence>
<feature type="region of interest" description="Disordered" evidence="1">
    <location>
        <begin position="27"/>
        <end position="61"/>
    </location>
</feature>
<gene>
    <name evidence="3" type="ORF">DX130_22310</name>
</gene>
<dbReference type="EMBL" id="QUBQ01000006">
    <property type="protein sequence ID" value="REK71183.1"/>
    <property type="molecule type" value="Genomic_DNA"/>
</dbReference>
<feature type="signal peptide" evidence="2">
    <location>
        <begin position="1"/>
        <end position="24"/>
    </location>
</feature>
<dbReference type="Proteomes" id="UP000261905">
    <property type="component" value="Unassembled WGS sequence"/>
</dbReference>
<feature type="chain" id="PRO_5039496767" description="DUF4352 domain-containing protein" evidence="2">
    <location>
        <begin position="25"/>
        <end position="171"/>
    </location>
</feature>